<reference evidence="1 2" key="1">
    <citation type="journal article" date="2016" name="PLoS ONE">
        <title>Genomic Diversity of Enterotoxigenic Strains of Bacteroides fragilis.</title>
        <authorList>
            <person name="Pierce J.V."/>
            <person name="Bernstein H.D."/>
        </authorList>
    </citation>
    <scope>NUCLEOTIDE SEQUENCE [LARGE SCALE GENOMIC DNA]</scope>
    <source>
        <strain evidence="1 2">20793-3</strain>
    </source>
</reference>
<protein>
    <submittedName>
        <fullName evidence="1">Uncharacterized protein</fullName>
    </submittedName>
</protein>
<dbReference type="Proteomes" id="UP000093197">
    <property type="component" value="Unassembled WGS sequence"/>
</dbReference>
<accession>A0A853PW17</accession>
<organism evidence="1 2">
    <name type="scientific">Bacteroides fragilis</name>
    <dbReference type="NCBI Taxonomy" id="817"/>
    <lineage>
        <taxon>Bacteria</taxon>
        <taxon>Pseudomonadati</taxon>
        <taxon>Bacteroidota</taxon>
        <taxon>Bacteroidia</taxon>
        <taxon>Bacteroidales</taxon>
        <taxon>Bacteroidaceae</taxon>
        <taxon>Bacteroides</taxon>
    </lineage>
</organism>
<proteinExistence type="predicted"/>
<gene>
    <name evidence="1" type="ORF">AC094_18140</name>
</gene>
<evidence type="ECO:0000313" key="1">
    <source>
        <dbReference type="EMBL" id="OCR32190.1"/>
    </source>
</evidence>
<name>A0A853PW17_BACFG</name>
<sequence>MENKMTIEELIAKGESFKIETSKPRIEYGDDMNIIYQPCSYLKNGDEFTEWVETSKRFIFINFPEDISYNIFEKVSDNVRRQADILKLVGILKSLKNNPDICKPLKANTVSTNITVNQSQMVNLMFVIETIKSEIGEANFNKIKEIYNSQDSTEEKNSKVLDKLKSLGVNVLSSIIANILTNPSIWG</sequence>
<dbReference type="AlphaFoldDB" id="A0A853PW17"/>
<comment type="caution">
    <text evidence="1">The sequence shown here is derived from an EMBL/GenBank/DDBJ whole genome shotgun (WGS) entry which is preliminary data.</text>
</comment>
<evidence type="ECO:0000313" key="2">
    <source>
        <dbReference type="Proteomes" id="UP000093197"/>
    </source>
</evidence>
<dbReference type="EMBL" id="LIDT01000022">
    <property type="protein sequence ID" value="OCR32190.1"/>
    <property type="molecule type" value="Genomic_DNA"/>
</dbReference>